<dbReference type="PANTHER" id="PTHR38743">
    <property type="entry name" value="SIMILAR TO GLYOXYLASE I FAMILY PROTEIN"/>
    <property type="match status" value="1"/>
</dbReference>
<evidence type="ECO:0000259" key="1">
    <source>
        <dbReference type="Pfam" id="PF09951"/>
    </source>
</evidence>
<keyword evidence="4" id="KW-1185">Reference proteome</keyword>
<dbReference type="OrthoDB" id="7187490at2"/>
<dbReference type="Pfam" id="PF10077">
    <property type="entry name" value="DUF2314"/>
    <property type="match status" value="1"/>
</dbReference>
<dbReference type="PANTHER" id="PTHR38743:SF2">
    <property type="entry name" value="DUF2185 DOMAIN-CONTAINING PROTEIN"/>
    <property type="match status" value="1"/>
</dbReference>
<name>A0A0M4M7G7_9SPHN</name>
<dbReference type="Pfam" id="PF09951">
    <property type="entry name" value="Imm33"/>
    <property type="match status" value="1"/>
</dbReference>
<dbReference type="InterPro" id="IPR018689">
    <property type="entry name" value="Imm33_dom"/>
</dbReference>
<reference evidence="3 4" key="1">
    <citation type="submission" date="2015-09" db="EMBL/GenBank/DDBJ databases">
        <title>Complete genome sequence of a benzo[a]pyrene-degrading bacterium Altererythrobacter epoxidivorans CGMCC 1.7731T.</title>
        <authorList>
            <person name="Li Z."/>
            <person name="Cheng H."/>
            <person name="Huo Y."/>
            <person name="Xu X."/>
        </authorList>
    </citation>
    <scope>NUCLEOTIDE SEQUENCE [LARGE SCALE GENOMIC DNA]</scope>
    <source>
        <strain evidence="3 4">CGMCC 1.7731</strain>
    </source>
</reference>
<dbReference type="PATRIC" id="fig|361183.4.peg.1104"/>
<feature type="domain" description="DUF2314" evidence="2">
    <location>
        <begin position="31"/>
        <end position="95"/>
    </location>
</feature>
<dbReference type="RefSeq" id="WP_061923852.1">
    <property type="nucleotide sequence ID" value="NZ_CP012669.1"/>
</dbReference>
<proteinExistence type="predicted"/>
<gene>
    <name evidence="3" type="ORF">AMC99_01131</name>
</gene>
<evidence type="ECO:0000313" key="3">
    <source>
        <dbReference type="EMBL" id="ALE16427.1"/>
    </source>
</evidence>
<feature type="domain" description="Immunity protein Imm33" evidence="1">
    <location>
        <begin position="119"/>
        <end position="207"/>
    </location>
</feature>
<dbReference type="KEGG" id="aep:AMC99_01131"/>
<evidence type="ECO:0000313" key="4">
    <source>
        <dbReference type="Proteomes" id="UP000057938"/>
    </source>
</evidence>
<protein>
    <recommendedName>
        <fullName evidence="5">DUF2185 domain-containing protein</fullName>
    </recommendedName>
</protein>
<dbReference type="Proteomes" id="UP000057938">
    <property type="component" value="Chromosome"/>
</dbReference>
<dbReference type="InterPro" id="IPR018756">
    <property type="entry name" value="DUF2314"/>
</dbReference>
<evidence type="ECO:0008006" key="5">
    <source>
        <dbReference type="Google" id="ProtNLM"/>
    </source>
</evidence>
<dbReference type="EMBL" id="CP012669">
    <property type="protein sequence ID" value="ALE16427.1"/>
    <property type="molecule type" value="Genomic_DNA"/>
</dbReference>
<dbReference type="STRING" id="361183.AMC99_01131"/>
<sequence length="214" mass="24157">MSLPDGISLRDPRPIAAESPYTFELPHPEHVAAAREGDLVKAIFVDRDGAYDAERMWMRIENRTAGAFVGVLDNEPSDMVNLACGDPVTVPIDHVIGVFTGDGRELPEVEPRRTYWDRCFVDACVADGRCHADYLYREEPDMTEDGDKYLDSGWRIRGTVGAIAIDKENGDKPRYIAIGAVLNADDRWVDLVDRDHPCAFQWDEEAQQYIELDR</sequence>
<accession>A0A0M4M7G7</accession>
<evidence type="ECO:0000259" key="2">
    <source>
        <dbReference type="Pfam" id="PF10077"/>
    </source>
</evidence>
<organism evidence="3 4">
    <name type="scientific">Altererythrobacter epoxidivorans</name>
    <dbReference type="NCBI Taxonomy" id="361183"/>
    <lineage>
        <taxon>Bacteria</taxon>
        <taxon>Pseudomonadati</taxon>
        <taxon>Pseudomonadota</taxon>
        <taxon>Alphaproteobacteria</taxon>
        <taxon>Sphingomonadales</taxon>
        <taxon>Erythrobacteraceae</taxon>
        <taxon>Altererythrobacter</taxon>
    </lineage>
</organism>
<dbReference type="AlphaFoldDB" id="A0A0M4M7G7"/>